<proteinExistence type="predicted"/>
<evidence type="ECO:0000313" key="1">
    <source>
        <dbReference type="EMBL" id="TDQ51328.1"/>
    </source>
</evidence>
<dbReference type="GO" id="GO:0006313">
    <property type="term" value="P:DNA transposition"/>
    <property type="evidence" value="ECO:0007669"/>
    <property type="project" value="InterPro"/>
</dbReference>
<dbReference type="GO" id="GO:0004803">
    <property type="term" value="F:transposase activity"/>
    <property type="evidence" value="ECO:0007669"/>
    <property type="project" value="InterPro"/>
</dbReference>
<dbReference type="GO" id="GO:0003677">
    <property type="term" value="F:DNA binding"/>
    <property type="evidence" value="ECO:0007669"/>
    <property type="project" value="InterPro"/>
</dbReference>
<dbReference type="EMBL" id="SNYM01000001">
    <property type="protein sequence ID" value="TDQ51328.1"/>
    <property type="molecule type" value="Genomic_DNA"/>
</dbReference>
<protein>
    <recommendedName>
        <fullName evidence="3">Transposase IS200 family protein</fullName>
    </recommendedName>
</protein>
<organism evidence="1 2">
    <name type="scientific">Permianibacter aggregans</name>
    <dbReference type="NCBI Taxonomy" id="1510150"/>
    <lineage>
        <taxon>Bacteria</taxon>
        <taxon>Pseudomonadati</taxon>
        <taxon>Pseudomonadota</taxon>
        <taxon>Gammaproteobacteria</taxon>
        <taxon>Pseudomonadales</taxon>
        <taxon>Pseudomonadaceae</taxon>
        <taxon>Permianibacter</taxon>
    </lineage>
</organism>
<dbReference type="Gene3D" id="3.30.70.1290">
    <property type="entry name" value="Transposase IS200-like"/>
    <property type="match status" value="1"/>
</dbReference>
<dbReference type="Proteomes" id="UP000295375">
    <property type="component" value="Unassembled WGS sequence"/>
</dbReference>
<dbReference type="RefSeq" id="WP_198325178.1">
    <property type="nucleotide sequence ID" value="NZ_CP037953.1"/>
</dbReference>
<sequence length="125" mass="14722">MSVSDTPYYHVVGRCVRRAFLCGFDKLTNQDYSHRKIWVLERLRQLSSVFCIELCAYAVMSNHYHLVVHVNANAAEALADIEVMNRWQRLFSLPVLASRYAQFLEHHLEHQKDTHLEIDRSGYRD</sequence>
<comment type="caution">
    <text evidence="1">The sequence shown here is derived from an EMBL/GenBank/DDBJ whole genome shotgun (WGS) entry which is preliminary data.</text>
</comment>
<evidence type="ECO:0000313" key="2">
    <source>
        <dbReference type="Proteomes" id="UP000295375"/>
    </source>
</evidence>
<dbReference type="InterPro" id="IPR036515">
    <property type="entry name" value="Transposase_17_sf"/>
</dbReference>
<dbReference type="SUPFAM" id="SSF143422">
    <property type="entry name" value="Transposase IS200-like"/>
    <property type="match status" value="1"/>
</dbReference>
<dbReference type="PANTHER" id="PTHR34322">
    <property type="entry name" value="TRANSPOSASE, Y1_TNP DOMAIN-CONTAINING"/>
    <property type="match status" value="1"/>
</dbReference>
<reference evidence="1 2" key="1">
    <citation type="submission" date="2019-03" db="EMBL/GenBank/DDBJ databases">
        <title>Genomic Encyclopedia of Type Strains, Phase IV (KMG-IV): sequencing the most valuable type-strain genomes for metagenomic binning, comparative biology and taxonomic classification.</title>
        <authorList>
            <person name="Goeker M."/>
        </authorList>
    </citation>
    <scope>NUCLEOTIDE SEQUENCE [LARGE SCALE GENOMIC DNA]</scope>
    <source>
        <strain evidence="1 2">DSM 103792</strain>
    </source>
</reference>
<gene>
    <name evidence="1" type="ORF">EV696_101302</name>
</gene>
<keyword evidence="2" id="KW-1185">Reference proteome</keyword>
<dbReference type="AlphaFoldDB" id="A0A4R6UVB6"/>
<evidence type="ECO:0008006" key="3">
    <source>
        <dbReference type="Google" id="ProtNLM"/>
    </source>
</evidence>
<dbReference type="PANTHER" id="PTHR34322:SF2">
    <property type="entry name" value="TRANSPOSASE IS200-LIKE DOMAIN-CONTAINING PROTEIN"/>
    <property type="match status" value="1"/>
</dbReference>
<name>A0A4R6UVB6_9GAMM</name>
<accession>A0A4R6UVB6</accession>